<accession>A0ABS7PCD5</accession>
<sequence length="107" mass="11827">MPPKSPLDDPEQAAFAWARYKRIMRFMLLVTIIVVAAAMAAIFWSEAEVSPHFFIAVALGIGLTMLLASALMGLVFLSNGTGHDESIHNPLADEDGWHDSGEDDWRR</sequence>
<evidence type="ECO:0000313" key="3">
    <source>
        <dbReference type="EMBL" id="MBY8336719.1"/>
    </source>
</evidence>
<keyword evidence="2" id="KW-0812">Transmembrane</keyword>
<evidence type="ECO:0000256" key="2">
    <source>
        <dbReference type="SAM" id="Phobius"/>
    </source>
</evidence>
<organism evidence="3 4">
    <name type="scientific">Alteriqipengyuania abyssalis</name>
    <dbReference type="NCBI Taxonomy" id="2860200"/>
    <lineage>
        <taxon>Bacteria</taxon>
        <taxon>Pseudomonadati</taxon>
        <taxon>Pseudomonadota</taxon>
        <taxon>Alphaproteobacteria</taxon>
        <taxon>Sphingomonadales</taxon>
        <taxon>Erythrobacteraceae</taxon>
        <taxon>Alteriqipengyuania</taxon>
    </lineage>
</organism>
<evidence type="ECO:0000256" key="1">
    <source>
        <dbReference type="SAM" id="MobiDB-lite"/>
    </source>
</evidence>
<keyword evidence="4" id="KW-1185">Reference proteome</keyword>
<comment type="caution">
    <text evidence="3">The sequence shown here is derived from an EMBL/GenBank/DDBJ whole genome shotgun (WGS) entry which is preliminary data.</text>
</comment>
<evidence type="ECO:0000313" key="4">
    <source>
        <dbReference type="Proteomes" id="UP000759298"/>
    </source>
</evidence>
<feature type="compositionally biased region" description="Basic and acidic residues" evidence="1">
    <location>
        <begin position="95"/>
        <end position="107"/>
    </location>
</feature>
<keyword evidence="2" id="KW-1133">Transmembrane helix</keyword>
<proteinExistence type="predicted"/>
<reference evidence="3 4" key="1">
    <citation type="submission" date="2021-07" db="EMBL/GenBank/DDBJ databases">
        <title>Alteriqipengyuania abyssalis NZ-12B nov, sp.nov isolated from deep sea sponge in pacific ocean.</title>
        <authorList>
            <person name="Tareen S."/>
            <person name="Wink J."/>
        </authorList>
    </citation>
    <scope>NUCLEOTIDE SEQUENCE [LARGE SCALE GENOMIC DNA]</scope>
    <source>
        <strain evidence="3 4">NZ-12B</strain>
    </source>
</reference>
<feature type="region of interest" description="Disordered" evidence="1">
    <location>
        <begin position="87"/>
        <end position="107"/>
    </location>
</feature>
<dbReference type="RefSeq" id="WP_040379218.1">
    <property type="nucleotide sequence ID" value="NZ_JAHWXP010000002.1"/>
</dbReference>
<dbReference type="Proteomes" id="UP000759298">
    <property type="component" value="Unassembled WGS sequence"/>
</dbReference>
<protein>
    <submittedName>
        <fullName evidence="3">Uncharacterized protein</fullName>
    </submittedName>
</protein>
<name>A0ABS7PCD5_9SPHN</name>
<gene>
    <name evidence="3" type="ORF">KYN89_06625</name>
</gene>
<dbReference type="EMBL" id="JAHWXP010000002">
    <property type="protein sequence ID" value="MBY8336719.1"/>
    <property type="molecule type" value="Genomic_DNA"/>
</dbReference>
<keyword evidence="2" id="KW-0472">Membrane</keyword>
<feature type="transmembrane region" description="Helical" evidence="2">
    <location>
        <begin position="26"/>
        <end position="47"/>
    </location>
</feature>
<feature type="transmembrane region" description="Helical" evidence="2">
    <location>
        <begin position="53"/>
        <end position="77"/>
    </location>
</feature>